<dbReference type="InterPro" id="IPR029044">
    <property type="entry name" value="Nucleotide-diphossugar_trans"/>
</dbReference>
<dbReference type="InterPro" id="IPR050834">
    <property type="entry name" value="Glycosyltransf_2"/>
</dbReference>
<evidence type="ECO:0000313" key="3">
    <source>
        <dbReference type="Proteomes" id="UP001195903"/>
    </source>
</evidence>
<reference evidence="2 3" key="1">
    <citation type="submission" date="2021-05" db="EMBL/GenBank/DDBJ databases">
        <title>Shewanella sp. JM162201.</title>
        <authorList>
            <person name="Xu S."/>
            <person name="Li A."/>
        </authorList>
    </citation>
    <scope>NUCLEOTIDE SEQUENCE [LARGE SCALE GENOMIC DNA]</scope>
    <source>
        <strain evidence="2 3">JM162201</strain>
    </source>
</reference>
<proteinExistence type="predicted"/>
<sequence length="258" mass="29131">MSLTIAVVTYNCENLLGATLSSISAFRNKWPGDIEIIAIDGGSIDSTLSILKNSNLFDSLVSEKDNGIFDAMNKAANTAAGDWICFMNAGDFFVDIEAQNLYNELSIKCVDVSVLYGDTYVVFDGETKYLKKCTSVPTLFEPMPFCHQSVFTRTELLKKFPFDPEYPRVADQKLYMEILTSGYKFKYFPEAISTVVAEGFSSSQMNKTISEQINLKLEFHLITKADAIRVKFRMLAIQFIKNLSPKWALKLKRRFFGV</sequence>
<dbReference type="InterPro" id="IPR001173">
    <property type="entry name" value="Glyco_trans_2-like"/>
</dbReference>
<name>A0ABS5UY42_9GAMM</name>
<dbReference type="GO" id="GO:0016757">
    <property type="term" value="F:glycosyltransferase activity"/>
    <property type="evidence" value="ECO:0007669"/>
    <property type="project" value="UniProtKB-KW"/>
</dbReference>
<comment type="caution">
    <text evidence="2">The sequence shown here is derived from an EMBL/GenBank/DDBJ whole genome shotgun (WGS) entry which is preliminary data.</text>
</comment>
<dbReference type="RefSeq" id="WP_214505214.1">
    <property type="nucleotide sequence ID" value="NZ_JAHEPS010000001.1"/>
</dbReference>
<organism evidence="2 3">
    <name type="scientific">Shewanella jiangmenensis</name>
    <dbReference type="NCBI Taxonomy" id="2837387"/>
    <lineage>
        <taxon>Bacteria</taxon>
        <taxon>Pseudomonadati</taxon>
        <taxon>Pseudomonadota</taxon>
        <taxon>Gammaproteobacteria</taxon>
        <taxon>Alteromonadales</taxon>
        <taxon>Shewanellaceae</taxon>
        <taxon>Shewanella</taxon>
    </lineage>
</organism>
<dbReference type="PANTHER" id="PTHR43685">
    <property type="entry name" value="GLYCOSYLTRANSFERASE"/>
    <property type="match status" value="1"/>
</dbReference>
<evidence type="ECO:0000313" key="2">
    <source>
        <dbReference type="EMBL" id="MBT1443001.1"/>
    </source>
</evidence>
<feature type="domain" description="Glycosyltransferase 2-like" evidence="1">
    <location>
        <begin position="4"/>
        <end position="114"/>
    </location>
</feature>
<keyword evidence="3" id="KW-1185">Reference proteome</keyword>
<dbReference type="EC" id="2.4.-.-" evidence="2"/>
<dbReference type="PANTHER" id="PTHR43685:SF2">
    <property type="entry name" value="GLYCOSYLTRANSFERASE 2-LIKE DOMAIN-CONTAINING PROTEIN"/>
    <property type="match status" value="1"/>
</dbReference>
<gene>
    <name evidence="2" type="ORF">KJI95_00470</name>
</gene>
<evidence type="ECO:0000259" key="1">
    <source>
        <dbReference type="Pfam" id="PF00535"/>
    </source>
</evidence>
<accession>A0ABS5UY42</accession>
<dbReference type="Proteomes" id="UP001195903">
    <property type="component" value="Unassembled WGS sequence"/>
</dbReference>
<dbReference type="EMBL" id="JAHEPS010000001">
    <property type="protein sequence ID" value="MBT1443001.1"/>
    <property type="molecule type" value="Genomic_DNA"/>
</dbReference>
<keyword evidence="2" id="KW-0808">Transferase</keyword>
<protein>
    <submittedName>
        <fullName evidence="2">Glycosyltransferase</fullName>
        <ecNumber evidence="2">2.4.-.-</ecNumber>
    </submittedName>
</protein>
<keyword evidence="2" id="KW-0328">Glycosyltransferase</keyword>
<dbReference type="SUPFAM" id="SSF53448">
    <property type="entry name" value="Nucleotide-diphospho-sugar transferases"/>
    <property type="match status" value="1"/>
</dbReference>
<dbReference type="Gene3D" id="3.90.550.10">
    <property type="entry name" value="Spore Coat Polysaccharide Biosynthesis Protein SpsA, Chain A"/>
    <property type="match status" value="1"/>
</dbReference>
<dbReference type="Pfam" id="PF00535">
    <property type="entry name" value="Glycos_transf_2"/>
    <property type="match status" value="1"/>
</dbReference>